<organism evidence="2">
    <name type="scientific">Gibberella zeae</name>
    <name type="common">Wheat head blight fungus</name>
    <name type="synonym">Fusarium graminearum</name>
    <dbReference type="NCBI Taxonomy" id="5518"/>
    <lineage>
        <taxon>Eukaryota</taxon>
        <taxon>Fungi</taxon>
        <taxon>Dikarya</taxon>
        <taxon>Ascomycota</taxon>
        <taxon>Pezizomycotina</taxon>
        <taxon>Sordariomycetes</taxon>
        <taxon>Hypocreomycetidae</taxon>
        <taxon>Hypocreales</taxon>
        <taxon>Nectriaceae</taxon>
        <taxon>Fusarium</taxon>
    </lineage>
</organism>
<reference evidence="2" key="1">
    <citation type="submission" date="2019-04" db="EMBL/GenBank/DDBJ databases">
        <authorList>
            <person name="Melise S."/>
            <person name="Noan J."/>
            <person name="Okalmin O."/>
        </authorList>
    </citation>
    <scope>NUCLEOTIDE SEQUENCE</scope>
    <source>
        <strain evidence="2">FN9</strain>
    </source>
</reference>
<dbReference type="AlphaFoldDB" id="A0A4E9EDV0"/>
<dbReference type="EMBL" id="CAAKMV010000147">
    <property type="protein sequence ID" value="VIO60731.1"/>
    <property type="molecule type" value="Genomic_DNA"/>
</dbReference>
<feature type="transmembrane region" description="Helical" evidence="1">
    <location>
        <begin position="126"/>
        <end position="145"/>
    </location>
</feature>
<gene>
    <name evidence="2" type="ORF">FUG_LOCUS413274</name>
</gene>
<name>A0A4E9EDV0_GIBZA</name>
<accession>A0A4E9EDV0</accession>
<sequence length="290" mass="32476">MSDTTLSYQVGRCPCRKLIQFVVITTPEQLANHYANEERNADNDMDEIKLFWQQSLSSLEPFQSLAGQIQTCISKIIDDRTAVSEEELHLALIHTNLATIAFADHQRNVIKVLQKMKGRYNEDIKSSGYLVGFAFLVIATVGATMTDGLSTPWLLAAAASGCGGLGVGVGIDQGLKVYSKELTVRRFDKTIDELVDALKDAKLGLASIYCSDILQMPLRLMGARERVEILKSLGIDMKELKHESFYNQELIELRIGRFNKAYTKFDNEREAVKQDTKLKELIEPRPNSAN</sequence>
<feature type="transmembrane region" description="Helical" evidence="1">
    <location>
        <begin position="151"/>
        <end position="171"/>
    </location>
</feature>
<proteinExistence type="predicted"/>
<keyword evidence="1" id="KW-0812">Transmembrane</keyword>
<keyword evidence="1" id="KW-1133">Transmembrane helix</keyword>
<protein>
    <submittedName>
        <fullName evidence="2">Uncharacterized protein</fullName>
    </submittedName>
</protein>
<keyword evidence="1" id="KW-0472">Membrane</keyword>
<evidence type="ECO:0000256" key="1">
    <source>
        <dbReference type="SAM" id="Phobius"/>
    </source>
</evidence>
<evidence type="ECO:0000313" key="2">
    <source>
        <dbReference type="EMBL" id="VIO60731.1"/>
    </source>
</evidence>